<keyword evidence="6" id="KW-1133">Transmembrane helix</keyword>
<comment type="subcellular location">
    <subcellularLocation>
        <location evidence="1">Membrane</location>
    </subcellularLocation>
</comment>
<dbReference type="SUPFAM" id="SSF52540">
    <property type="entry name" value="P-loop containing nucleoside triphosphate hydrolases"/>
    <property type="match status" value="1"/>
</dbReference>
<dbReference type="Pfam" id="PF00350">
    <property type="entry name" value="Dynamin_N"/>
    <property type="match status" value="1"/>
</dbReference>
<evidence type="ECO:0000256" key="2">
    <source>
        <dbReference type="ARBA" id="ARBA00022741"/>
    </source>
</evidence>
<dbReference type="Gene3D" id="3.40.50.300">
    <property type="entry name" value="P-loop containing nucleotide triphosphate hydrolases"/>
    <property type="match status" value="1"/>
</dbReference>
<keyword evidence="5 6" id="KW-0472">Membrane</keyword>
<evidence type="ECO:0000256" key="3">
    <source>
        <dbReference type="ARBA" id="ARBA00022801"/>
    </source>
</evidence>
<keyword evidence="4" id="KW-0342">GTP-binding</keyword>
<comment type="caution">
    <text evidence="8">The sequence shown here is derived from an EMBL/GenBank/DDBJ whole genome shotgun (WGS) entry which is preliminary data.</text>
</comment>
<keyword evidence="9" id="KW-1185">Reference proteome</keyword>
<evidence type="ECO:0000313" key="8">
    <source>
        <dbReference type="EMBL" id="REJ10345.1"/>
    </source>
</evidence>
<protein>
    <submittedName>
        <fullName evidence="8">GTP-binding protein</fullName>
    </submittedName>
</protein>
<keyword evidence="6" id="KW-0812">Transmembrane</keyword>
<gene>
    <name evidence="8" type="ORF">DYE48_06500</name>
</gene>
<evidence type="ECO:0000256" key="4">
    <source>
        <dbReference type="ARBA" id="ARBA00023134"/>
    </source>
</evidence>
<reference evidence="8 9" key="1">
    <citation type="submission" date="2018-08" db="EMBL/GenBank/DDBJ databases">
        <title>Genome sequence of Halobacillus trueperi KCTC 3686.</title>
        <authorList>
            <person name="Cho K.H."/>
            <person name="Kwak M.-J."/>
            <person name="Kim B.-Y."/>
            <person name="Chun J."/>
        </authorList>
    </citation>
    <scope>NUCLEOTIDE SEQUENCE [LARGE SCALE GENOMIC DNA]</scope>
    <source>
        <strain evidence="8 9">KCTC 3686</strain>
    </source>
</reference>
<dbReference type="AlphaFoldDB" id="A0A3E0JBN2"/>
<name>A0A3E0JBN2_9BACI</name>
<evidence type="ECO:0000256" key="5">
    <source>
        <dbReference type="ARBA" id="ARBA00023136"/>
    </source>
</evidence>
<accession>A0A3E0JBN2</accession>
<dbReference type="PANTHER" id="PTHR10465">
    <property type="entry name" value="TRANSMEMBRANE GTPASE FZO1"/>
    <property type="match status" value="1"/>
</dbReference>
<dbReference type="GO" id="GO:0016020">
    <property type="term" value="C:membrane"/>
    <property type="evidence" value="ECO:0007669"/>
    <property type="project" value="UniProtKB-SubCell"/>
</dbReference>
<evidence type="ECO:0000259" key="7">
    <source>
        <dbReference type="Pfam" id="PF00350"/>
    </source>
</evidence>
<feature type="domain" description="Dynamin N-terminal" evidence="7">
    <location>
        <begin position="58"/>
        <end position="214"/>
    </location>
</feature>
<dbReference type="PANTHER" id="PTHR10465:SF0">
    <property type="entry name" value="SARCALUMENIN"/>
    <property type="match status" value="1"/>
</dbReference>
<evidence type="ECO:0000256" key="6">
    <source>
        <dbReference type="SAM" id="Phobius"/>
    </source>
</evidence>
<dbReference type="RefSeq" id="WP_115822925.1">
    <property type="nucleotide sequence ID" value="NZ_QUAE01000003.1"/>
</dbReference>
<keyword evidence="2" id="KW-0547">Nucleotide-binding</keyword>
<dbReference type="InterPro" id="IPR027094">
    <property type="entry name" value="Mitofusin_fam"/>
</dbReference>
<proteinExistence type="predicted"/>
<organism evidence="8 9">
    <name type="scientific">Halobacillus trueperi</name>
    <dbReference type="NCBI Taxonomy" id="156205"/>
    <lineage>
        <taxon>Bacteria</taxon>
        <taxon>Bacillati</taxon>
        <taxon>Bacillota</taxon>
        <taxon>Bacilli</taxon>
        <taxon>Bacillales</taxon>
        <taxon>Bacillaceae</taxon>
        <taxon>Halobacillus</taxon>
    </lineage>
</organism>
<dbReference type="InterPro" id="IPR045063">
    <property type="entry name" value="Dynamin_N"/>
</dbReference>
<dbReference type="InterPro" id="IPR027417">
    <property type="entry name" value="P-loop_NTPase"/>
</dbReference>
<dbReference type="GO" id="GO:0005525">
    <property type="term" value="F:GTP binding"/>
    <property type="evidence" value="ECO:0007669"/>
    <property type="project" value="UniProtKB-KW"/>
</dbReference>
<evidence type="ECO:0000313" key="9">
    <source>
        <dbReference type="Proteomes" id="UP000256305"/>
    </source>
</evidence>
<dbReference type="EMBL" id="QUAE01000003">
    <property type="protein sequence ID" value="REJ10345.1"/>
    <property type="molecule type" value="Genomic_DNA"/>
</dbReference>
<sequence>MNDLQRIFKAKEALDASPLRRRLKDDGQAPVVIDEDLFKAEEEKMDKLVKNVDSSLKVVIMGEVKAGKSTLLNAFAGSNVSPTDVAEATGAVIEIKYHPEEYGAIHLDDHSIEGVPEEIYNKLGEHNNNQEFFNRSKSVEFGFPISNLKEFTLVDTPGLETITEDNSNRTKDYVAETDVVLWVFNGHHLGQSDIEEALIEVNRLGKPIIAVINRIDEIDEDPEVLIDYLDEEIGMFVESVIAISAWKANQSVMSADDDLLEESGFEHLLEYIHANISSKSEEVKKDVIFSSAQSLLNRDLLLHEEYLKTVGFLEEQMNNIYKKIDMYSSRIYNHILYSFENWYKHEFLNEEKEDMKKIIQDSGYWSLKKDKKEVDSHLQSIFSEAYISNILNEKITRLDEMYAEEWEEALEQVKKDVQIEIYEFKNEAEKELELKITHSQGLNDGDADLLAGASKGAWLGGATGAASAFYAAALGPAAATVTAGMAVSAFIPPMLFVGATIGVVSSALKFKSEKNLAEKNIDDVFKEVKGEYVQDILYSLREKYSTQNEKVKENIQTMIVDSFVNGAEQDDINLLKREIENYLYRIKITNEDLQLVHK</sequence>
<evidence type="ECO:0000256" key="1">
    <source>
        <dbReference type="ARBA" id="ARBA00004370"/>
    </source>
</evidence>
<dbReference type="InterPro" id="IPR005225">
    <property type="entry name" value="Small_GTP-bd"/>
</dbReference>
<keyword evidence="3" id="KW-0378">Hydrolase</keyword>
<dbReference type="GO" id="GO:0003924">
    <property type="term" value="F:GTPase activity"/>
    <property type="evidence" value="ECO:0007669"/>
    <property type="project" value="InterPro"/>
</dbReference>
<dbReference type="NCBIfam" id="TIGR00231">
    <property type="entry name" value="small_GTP"/>
    <property type="match status" value="1"/>
</dbReference>
<feature type="transmembrane region" description="Helical" evidence="6">
    <location>
        <begin position="490"/>
        <end position="510"/>
    </location>
</feature>
<dbReference type="Proteomes" id="UP000256305">
    <property type="component" value="Unassembled WGS sequence"/>
</dbReference>